<feature type="compositionally biased region" description="Basic and acidic residues" evidence="1">
    <location>
        <begin position="434"/>
        <end position="457"/>
    </location>
</feature>
<comment type="caution">
    <text evidence="3">The sequence shown here is derived from an EMBL/GenBank/DDBJ whole genome shotgun (WGS) entry which is preliminary data.</text>
</comment>
<sequence length="606" mass="68174">MSENQASGILNLQGKRTNERRISLLQRSLDLGDLIKRPRGDRNMANTNRNQTPMVSAAYARDNRTVISHNNVRRGDLFGGHNSHHSDARGLIMHSNETYETSPASVRGNSPAPAPNLSATLNSGPRERLNSPWNMVVRSNLPGSSSSGPSSPKVGLGGGRRETRYNLPFPKAEVTRDHTKHRSTRQHKLWRRENSLEIKDHVEGNPEDEVVVEHIFTVEQQLQIHQQKRRLEDCAVIFCTVDISPSRDAFQRWLYQEVENRTAIQTQHVKVLAPRHYLVYMSSIEDRDLVLAGGPYYMRQRMIYCTPWEPGFDTTKVLAKKMACWVDLLNLDPMIESTGRDLLGSLGPVLQMAGVTDKEEGKFANIRGCVLLDMTKPLPTTLILNLNQVGSRHGQQPQKPQKPQPPAGTGNPSTSGNIYEVLNGEGEEAQNEEEPTRKDAETLAKDPVENSQTEREQVPSGQNTMQVEEEREEVQKDVAMNALDLNHSSAASIQASQGNGLEVNSKDKRKAKKKAAKEKKQLERIRERERNSRGEPSSVRQEAEEEEESSEDDEERPQKFWQETNWKKQKGNEETMDTNLGWETQRQQGGGGNPVPENAGNSQLEV</sequence>
<accession>A0ABD3I695</accession>
<name>A0ABD3I695_9MARC</name>
<feature type="compositionally biased region" description="Basic and acidic residues" evidence="1">
    <location>
        <begin position="518"/>
        <end position="533"/>
    </location>
</feature>
<feature type="compositionally biased region" description="Polar residues" evidence="1">
    <location>
        <begin position="486"/>
        <end position="499"/>
    </location>
</feature>
<feature type="compositionally biased region" description="Low complexity" evidence="1">
    <location>
        <begin position="142"/>
        <end position="154"/>
    </location>
</feature>
<feature type="domain" description="DUF4283" evidence="2">
    <location>
        <begin position="230"/>
        <end position="315"/>
    </location>
</feature>
<feature type="region of interest" description="Disordered" evidence="1">
    <location>
        <begin position="390"/>
        <end position="606"/>
    </location>
</feature>
<reference evidence="3 4" key="1">
    <citation type="submission" date="2024-09" db="EMBL/GenBank/DDBJ databases">
        <title>Chromosome-scale assembly of Riccia sorocarpa.</title>
        <authorList>
            <person name="Paukszto L."/>
        </authorList>
    </citation>
    <scope>NUCLEOTIDE SEQUENCE [LARGE SCALE GENOMIC DNA]</scope>
    <source>
        <strain evidence="3">LP-2024</strain>
        <tissue evidence="3">Aerial parts of the thallus</tissue>
    </source>
</reference>
<dbReference type="Pfam" id="PF14111">
    <property type="entry name" value="DUF4283"/>
    <property type="match status" value="1"/>
</dbReference>
<evidence type="ECO:0000313" key="3">
    <source>
        <dbReference type="EMBL" id="KAL3697960.1"/>
    </source>
</evidence>
<evidence type="ECO:0000256" key="1">
    <source>
        <dbReference type="SAM" id="MobiDB-lite"/>
    </source>
</evidence>
<protein>
    <recommendedName>
        <fullName evidence="2">DUF4283 domain-containing protein</fullName>
    </recommendedName>
</protein>
<feature type="compositionally biased region" description="Polar residues" evidence="1">
    <location>
        <begin position="577"/>
        <end position="587"/>
    </location>
</feature>
<feature type="region of interest" description="Disordered" evidence="1">
    <location>
        <begin position="100"/>
        <end position="164"/>
    </location>
</feature>
<dbReference type="InterPro" id="IPR025558">
    <property type="entry name" value="DUF4283"/>
</dbReference>
<evidence type="ECO:0000259" key="2">
    <source>
        <dbReference type="Pfam" id="PF14111"/>
    </source>
</evidence>
<proteinExistence type="predicted"/>
<feature type="compositionally biased region" description="Acidic residues" evidence="1">
    <location>
        <begin position="543"/>
        <end position="555"/>
    </location>
</feature>
<feature type="compositionally biased region" description="Basic residues" evidence="1">
    <location>
        <begin position="507"/>
        <end position="517"/>
    </location>
</feature>
<organism evidence="3 4">
    <name type="scientific">Riccia sorocarpa</name>
    <dbReference type="NCBI Taxonomy" id="122646"/>
    <lineage>
        <taxon>Eukaryota</taxon>
        <taxon>Viridiplantae</taxon>
        <taxon>Streptophyta</taxon>
        <taxon>Embryophyta</taxon>
        <taxon>Marchantiophyta</taxon>
        <taxon>Marchantiopsida</taxon>
        <taxon>Marchantiidae</taxon>
        <taxon>Marchantiales</taxon>
        <taxon>Ricciaceae</taxon>
        <taxon>Riccia</taxon>
    </lineage>
</organism>
<dbReference type="Proteomes" id="UP001633002">
    <property type="component" value="Unassembled WGS sequence"/>
</dbReference>
<gene>
    <name evidence="3" type="ORF">R1sor_012036</name>
</gene>
<dbReference type="EMBL" id="JBJQOH010000002">
    <property type="protein sequence ID" value="KAL3697960.1"/>
    <property type="molecule type" value="Genomic_DNA"/>
</dbReference>
<dbReference type="AlphaFoldDB" id="A0ABD3I695"/>
<keyword evidence="4" id="KW-1185">Reference proteome</keyword>
<evidence type="ECO:0000313" key="4">
    <source>
        <dbReference type="Proteomes" id="UP001633002"/>
    </source>
</evidence>